<name>A0ABW7JFJ4_9NOCA</name>
<evidence type="ECO:0000313" key="2">
    <source>
        <dbReference type="Proteomes" id="UP001609175"/>
    </source>
</evidence>
<sequence length="31" mass="3704">MRRHRPTATRSPAWTSSVWTNRRMQTRCSSV</sequence>
<comment type="caution">
    <text evidence="1">The sequence shown here is derived from an EMBL/GenBank/DDBJ whole genome shotgun (WGS) entry which is preliminary data.</text>
</comment>
<accession>A0ABW7JFJ4</accession>
<gene>
    <name evidence="1" type="ORF">ACHIPZ_00635</name>
</gene>
<reference evidence="1 2" key="1">
    <citation type="submission" date="2024-10" db="EMBL/GenBank/DDBJ databases">
        <authorList>
            <person name="Riesco R."/>
        </authorList>
    </citation>
    <scope>NUCLEOTIDE SEQUENCE [LARGE SCALE GENOMIC DNA]</scope>
    <source>
        <strain evidence="1 2">NCIMB 15449</strain>
    </source>
</reference>
<dbReference type="Proteomes" id="UP001609175">
    <property type="component" value="Unassembled WGS sequence"/>
</dbReference>
<protein>
    <submittedName>
        <fullName evidence="1">Uncharacterized protein</fullName>
    </submittedName>
</protein>
<proteinExistence type="predicted"/>
<dbReference type="EMBL" id="JBIMSO010000002">
    <property type="protein sequence ID" value="MFH5206742.1"/>
    <property type="molecule type" value="Genomic_DNA"/>
</dbReference>
<organism evidence="1 2">
    <name type="scientific">Antrihabitans spumae</name>
    <dbReference type="NCBI Taxonomy" id="3373370"/>
    <lineage>
        <taxon>Bacteria</taxon>
        <taxon>Bacillati</taxon>
        <taxon>Actinomycetota</taxon>
        <taxon>Actinomycetes</taxon>
        <taxon>Mycobacteriales</taxon>
        <taxon>Nocardiaceae</taxon>
        <taxon>Antrihabitans</taxon>
    </lineage>
</organism>
<evidence type="ECO:0000313" key="1">
    <source>
        <dbReference type="EMBL" id="MFH5206742.1"/>
    </source>
</evidence>